<name>A0A3D9DPJ2_9FLAO</name>
<proteinExistence type="predicted"/>
<comment type="caution">
    <text evidence="1">The sequence shown here is derived from an EMBL/GenBank/DDBJ whole genome shotgun (WGS) entry which is preliminary data.</text>
</comment>
<evidence type="ECO:0000313" key="1">
    <source>
        <dbReference type="EMBL" id="REC79899.1"/>
    </source>
</evidence>
<organism evidence="1 2">
    <name type="scientific">Chryseobacterium elymi</name>
    <dbReference type="NCBI Taxonomy" id="395936"/>
    <lineage>
        <taxon>Bacteria</taxon>
        <taxon>Pseudomonadati</taxon>
        <taxon>Bacteroidota</taxon>
        <taxon>Flavobacteriia</taxon>
        <taxon>Flavobacteriales</taxon>
        <taxon>Weeksellaceae</taxon>
        <taxon>Chryseobacterium group</taxon>
        <taxon>Chryseobacterium</taxon>
    </lineage>
</organism>
<keyword evidence="2" id="KW-1185">Reference proteome</keyword>
<dbReference type="Proteomes" id="UP000257030">
    <property type="component" value="Unassembled WGS sequence"/>
</dbReference>
<evidence type="ECO:0000313" key="2">
    <source>
        <dbReference type="Proteomes" id="UP000257030"/>
    </source>
</evidence>
<sequence>MTRFLLFIFLFIPLYIFSQNKISYKVYYDENLEQNGLKIQVDYIQKILLFLNHRKRQTSITVMNS</sequence>
<accession>A0A3D9DPJ2</accession>
<gene>
    <name evidence="1" type="ORF">DRF60_02635</name>
</gene>
<dbReference type="AlphaFoldDB" id="A0A3D9DPJ2"/>
<protein>
    <submittedName>
        <fullName evidence="1">Uncharacterized protein</fullName>
    </submittedName>
</protein>
<reference evidence="1 2" key="1">
    <citation type="journal article" date="2010" name="Syst. Appl. Microbiol.">
        <title>Four new species of Chryseobacterium from the rhizosphere of coastal sand dune plants, Chryseobacterium elymi sp. nov., Chryseobacterium hagamense sp. nov., Chryseobacterium lathyri sp. nov. and Chryseobacterium rhizosphaerae sp. nov.</title>
        <authorList>
            <person name="Cho S.H."/>
            <person name="Lee K.S."/>
            <person name="Shin D.S."/>
            <person name="Han J.H."/>
            <person name="Park K.S."/>
            <person name="Lee C.H."/>
            <person name="Park K.H."/>
            <person name="Kim S.B."/>
        </authorList>
    </citation>
    <scope>NUCLEOTIDE SEQUENCE [LARGE SCALE GENOMIC DNA]</scope>
    <source>
        <strain evidence="1 2">KCTC 22547</strain>
    </source>
</reference>
<dbReference type="EMBL" id="QNUH01000002">
    <property type="protein sequence ID" value="REC79899.1"/>
    <property type="molecule type" value="Genomic_DNA"/>
</dbReference>